<keyword evidence="1" id="KW-0472">Membrane</keyword>
<evidence type="ECO:0000313" key="2">
    <source>
        <dbReference type="EMBL" id="KAK1269347.1"/>
    </source>
</evidence>
<name>A0AAV9AZZ4_ACOGR</name>
<protein>
    <submittedName>
        <fullName evidence="2">Uncharacterized protein</fullName>
    </submittedName>
</protein>
<feature type="transmembrane region" description="Helical" evidence="1">
    <location>
        <begin position="12"/>
        <end position="31"/>
    </location>
</feature>
<keyword evidence="1" id="KW-1133">Transmembrane helix</keyword>
<dbReference type="AlphaFoldDB" id="A0AAV9AZZ4"/>
<evidence type="ECO:0000313" key="3">
    <source>
        <dbReference type="Proteomes" id="UP001179952"/>
    </source>
</evidence>
<keyword evidence="1" id="KW-0812">Transmembrane</keyword>
<reference evidence="2" key="1">
    <citation type="journal article" date="2023" name="Nat. Commun.">
        <title>Diploid and tetraploid genomes of Acorus and the evolution of monocots.</title>
        <authorList>
            <person name="Ma L."/>
            <person name="Liu K.W."/>
            <person name="Li Z."/>
            <person name="Hsiao Y.Y."/>
            <person name="Qi Y."/>
            <person name="Fu T."/>
            <person name="Tang G.D."/>
            <person name="Zhang D."/>
            <person name="Sun W.H."/>
            <person name="Liu D.K."/>
            <person name="Li Y."/>
            <person name="Chen G.Z."/>
            <person name="Liu X.D."/>
            <person name="Liao X.Y."/>
            <person name="Jiang Y.T."/>
            <person name="Yu X."/>
            <person name="Hao Y."/>
            <person name="Huang J."/>
            <person name="Zhao X.W."/>
            <person name="Ke S."/>
            <person name="Chen Y.Y."/>
            <person name="Wu W.L."/>
            <person name="Hsu J.L."/>
            <person name="Lin Y.F."/>
            <person name="Huang M.D."/>
            <person name="Li C.Y."/>
            <person name="Huang L."/>
            <person name="Wang Z.W."/>
            <person name="Zhao X."/>
            <person name="Zhong W.Y."/>
            <person name="Peng D.H."/>
            <person name="Ahmad S."/>
            <person name="Lan S."/>
            <person name="Zhang J.S."/>
            <person name="Tsai W.C."/>
            <person name="Van de Peer Y."/>
            <person name="Liu Z.J."/>
        </authorList>
    </citation>
    <scope>NUCLEOTIDE SEQUENCE</scope>
    <source>
        <strain evidence="2">SCP</strain>
    </source>
</reference>
<dbReference type="PANTHER" id="PTHR36009">
    <property type="match status" value="1"/>
</dbReference>
<keyword evidence="3" id="KW-1185">Reference proteome</keyword>
<proteinExistence type="predicted"/>
<gene>
    <name evidence="2" type="ORF">QJS04_geneDACA006723</name>
</gene>
<accession>A0AAV9AZZ4</accession>
<sequence>MCSSKSKIPVWPFVVLSFFGGAYALLPYFVLWRPPPPNIDEDEIQKWPLNFLESKIPAGIHVTSLDFLLMSAFAPFWVYNDMTARKCLMIMDEAIWNLNISICDEGTNKKALPMLQVLKVPTINATSLE</sequence>
<feature type="transmembrane region" description="Helical" evidence="1">
    <location>
        <begin position="58"/>
        <end position="79"/>
    </location>
</feature>
<organism evidence="2 3">
    <name type="scientific">Acorus gramineus</name>
    <name type="common">Dwarf sweet flag</name>
    <dbReference type="NCBI Taxonomy" id="55184"/>
    <lineage>
        <taxon>Eukaryota</taxon>
        <taxon>Viridiplantae</taxon>
        <taxon>Streptophyta</taxon>
        <taxon>Embryophyta</taxon>
        <taxon>Tracheophyta</taxon>
        <taxon>Spermatophyta</taxon>
        <taxon>Magnoliopsida</taxon>
        <taxon>Liliopsida</taxon>
        <taxon>Acoraceae</taxon>
        <taxon>Acorus</taxon>
    </lineage>
</organism>
<dbReference type="PANTHER" id="PTHR36009:SF3">
    <property type="entry name" value="TRANSMEMBRANE PROTEIN"/>
    <property type="match status" value="1"/>
</dbReference>
<comment type="caution">
    <text evidence="2">The sequence shown here is derived from an EMBL/GenBank/DDBJ whole genome shotgun (WGS) entry which is preliminary data.</text>
</comment>
<evidence type="ECO:0000256" key="1">
    <source>
        <dbReference type="SAM" id="Phobius"/>
    </source>
</evidence>
<dbReference type="EMBL" id="JAUJYN010000006">
    <property type="protein sequence ID" value="KAK1269347.1"/>
    <property type="molecule type" value="Genomic_DNA"/>
</dbReference>
<reference evidence="2" key="2">
    <citation type="submission" date="2023-06" db="EMBL/GenBank/DDBJ databases">
        <authorList>
            <person name="Ma L."/>
            <person name="Liu K.-W."/>
            <person name="Li Z."/>
            <person name="Hsiao Y.-Y."/>
            <person name="Qi Y."/>
            <person name="Fu T."/>
            <person name="Tang G."/>
            <person name="Zhang D."/>
            <person name="Sun W.-H."/>
            <person name="Liu D.-K."/>
            <person name="Li Y."/>
            <person name="Chen G.-Z."/>
            <person name="Liu X.-D."/>
            <person name="Liao X.-Y."/>
            <person name="Jiang Y.-T."/>
            <person name="Yu X."/>
            <person name="Hao Y."/>
            <person name="Huang J."/>
            <person name="Zhao X.-W."/>
            <person name="Ke S."/>
            <person name="Chen Y.-Y."/>
            <person name="Wu W.-L."/>
            <person name="Hsu J.-L."/>
            <person name="Lin Y.-F."/>
            <person name="Huang M.-D."/>
            <person name="Li C.-Y."/>
            <person name="Huang L."/>
            <person name="Wang Z.-W."/>
            <person name="Zhao X."/>
            <person name="Zhong W.-Y."/>
            <person name="Peng D.-H."/>
            <person name="Ahmad S."/>
            <person name="Lan S."/>
            <person name="Zhang J.-S."/>
            <person name="Tsai W.-C."/>
            <person name="Van De Peer Y."/>
            <person name="Liu Z.-J."/>
        </authorList>
    </citation>
    <scope>NUCLEOTIDE SEQUENCE</scope>
    <source>
        <strain evidence="2">SCP</strain>
        <tissue evidence="2">Leaves</tissue>
    </source>
</reference>
<dbReference type="Proteomes" id="UP001179952">
    <property type="component" value="Unassembled WGS sequence"/>
</dbReference>